<keyword evidence="1" id="KW-0472">Membrane</keyword>
<proteinExistence type="predicted"/>
<protein>
    <submittedName>
        <fullName evidence="2">Uncharacterized protein</fullName>
    </submittedName>
</protein>
<evidence type="ECO:0000313" key="2">
    <source>
        <dbReference type="EMBL" id="REC67581.1"/>
    </source>
</evidence>
<evidence type="ECO:0000256" key="1">
    <source>
        <dbReference type="SAM" id="Phobius"/>
    </source>
</evidence>
<sequence length="187" mass="21608">MVKRNTGLSDTILRVNTIAMFVFLIPLVAAIFFNGSKSLLCISFFLILIEIEFLFLGFIPIWKLLILLKRSIMNQQIKLSYFLVFLAFILIGGYLAMFSISNIYQEIDTVLKDYRVGGFTYYYKGKFPGWITYNKETDSSEFTAEIILRYFSAGLWGFLLELGILMITSAFVIFVRPTLRKFKSVND</sequence>
<evidence type="ECO:0000313" key="3">
    <source>
        <dbReference type="Proteomes" id="UP000256769"/>
    </source>
</evidence>
<dbReference type="EMBL" id="QNUE01000005">
    <property type="protein sequence ID" value="REC67581.1"/>
    <property type="molecule type" value="Genomic_DNA"/>
</dbReference>
<reference evidence="2 3" key="1">
    <citation type="journal article" date="2007" name="Int. J. Syst. Evol. Microbiol.">
        <title>Chryseobacterium flavum sp. nov., isolated from polluted soil.</title>
        <authorList>
            <person name="Zhou Y."/>
            <person name="Dong J."/>
            <person name="Wang X."/>
            <person name="Huang X."/>
            <person name="Zhang K.Y."/>
            <person name="Zhang Y.Q."/>
            <person name="Guo Y.F."/>
            <person name="Lai R."/>
            <person name="Li W.J."/>
        </authorList>
    </citation>
    <scope>NUCLEOTIDE SEQUENCE [LARGE SCALE GENOMIC DNA]</scope>
    <source>
        <strain evidence="2 3">KCTC 12877</strain>
    </source>
</reference>
<feature type="transmembrane region" description="Helical" evidence="1">
    <location>
        <begin position="155"/>
        <end position="175"/>
    </location>
</feature>
<keyword evidence="1" id="KW-0812">Transmembrane</keyword>
<dbReference type="AlphaFoldDB" id="A0A3D9CPH9"/>
<keyword evidence="1" id="KW-1133">Transmembrane helix</keyword>
<keyword evidence="3" id="KW-1185">Reference proteome</keyword>
<comment type="caution">
    <text evidence="2">The sequence shown here is derived from an EMBL/GenBank/DDBJ whole genome shotgun (WGS) entry which is preliminary data.</text>
</comment>
<feature type="transmembrane region" description="Helical" evidence="1">
    <location>
        <begin position="12"/>
        <end position="33"/>
    </location>
</feature>
<dbReference type="Proteomes" id="UP000256769">
    <property type="component" value="Unassembled WGS sequence"/>
</dbReference>
<name>A0A3D9CPH9_9FLAO</name>
<organism evidence="2 3">
    <name type="scientific">Chryseobacterium flavum</name>
    <dbReference type="NCBI Taxonomy" id="415851"/>
    <lineage>
        <taxon>Bacteria</taxon>
        <taxon>Pseudomonadati</taxon>
        <taxon>Bacteroidota</taxon>
        <taxon>Flavobacteriia</taxon>
        <taxon>Flavobacteriales</taxon>
        <taxon>Weeksellaceae</taxon>
        <taxon>Chryseobacterium group</taxon>
        <taxon>Chryseobacterium</taxon>
    </lineage>
</organism>
<accession>A0A3D9CPH9</accession>
<feature type="transmembrane region" description="Helical" evidence="1">
    <location>
        <begin position="45"/>
        <end position="68"/>
    </location>
</feature>
<gene>
    <name evidence="2" type="ORF">DRF59_08060</name>
</gene>
<feature type="transmembrane region" description="Helical" evidence="1">
    <location>
        <begin position="80"/>
        <end position="104"/>
    </location>
</feature>